<protein>
    <submittedName>
        <fullName evidence="2">Uncharacterized protein</fullName>
    </submittedName>
</protein>
<dbReference type="EMBL" id="BGZK01002352">
    <property type="protein sequence ID" value="GBP93227.1"/>
    <property type="molecule type" value="Genomic_DNA"/>
</dbReference>
<feature type="region of interest" description="Disordered" evidence="1">
    <location>
        <begin position="1204"/>
        <end position="1234"/>
    </location>
</feature>
<evidence type="ECO:0000313" key="2">
    <source>
        <dbReference type="EMBL" id="GBP93227.1"/>
    </source>
</evidence>
<sequence length="1578" mass="178319">MEKIALGVRSPKESLLQPRLPDTLRLMLVTDLSSAMHSFGTNATVELGANYLEQGVERIVDQVVNPKIASVFIPQVEEVMCNYLGIPRRQPVTATPNEKLNVNTDLLPTDLEAVSPGSVHSNHDDKNETVNTITLNKEIEEENKMDIDQDFNKQNMKDETTKSPIEEIAEKQDSSEPLQELQVLSVNDLTSQDSVISIDKSLIPLPAEEIKLENIPPPVDSPPKKEVEIPLISMDIPLPDDSPPKDDKSEEKESFHFKPITSDDDDSSSDSSLRRNVSPLTPIRNYNNENSCDALQGFDNDSRDNKSDEKKDPSAPINSFRFTIETKEAIDTDNDIPNKDEKKNNETGTGQTSLSYRFQNQVNLNPFNTPMYDDSSSSNNLQIDYESDINSKTNNDNKILNSEKTVESAQEIKSKENKTEEKKNNQKSSHNSRDSHRHSSSSKDKRSDSKHSSSKERRDSRSDKKTLKDERSKSTKSSYRERSRERSDKKGSRDSSKHRHGSSKNSSTQKDSKTSHKSSSSSSQRHSSSNKQSEEKKSSNYRDKNDRSDPKGSKDHKSSKDSSRHSSSHRSDKDKKSTDKSKSSNNKEKDKKEKKITDDHYSASGRGNNNRRSTDRDSNDGNSTSSKGSNVQLAAKSSEGGKENKNSKSDNTSNSSDTTSQSDNVEPLVVSNHASYCSNQDVLQSKPVIRIEEHLGTPMIDIPNVYPPEVTLKKPKIAANMDEAKKLMKIRKLIELEQRKMNQDAALLLEFQQNVRPGLSQVYSTLSGPELEFVCFTNNHSFTPQNIQNNNINNQEYNGCGNAHINNNRLETEEDSDVNQETLNLIVNDKEGSQYVQDNNIIHANNVSNTAGFEKVTIKNEASNDNLVTEDINNGIEEFTEIPVTDEAKNENDTEYVEVAIIAEEINEYDEHTEQMELGEKYQDNKKDINDIDDHVQTRNEQSEAQSTNVISKIKDYETENFIDKTRKEDSVQNKIKTRNPMCHVDDDPEHDFYYFEEEDKKKAELERDTLSKFLSSCLNKYDQREKLYLLNCSPYVVNLMKDVSNEFGEYEVVRLTQNGHTDQKMNKNMIKELSVDCNREINISVNSFNELKHNGDISSLTGTTERPTENFSVFSPTKSDCSFELSADYDAKLQEMVNRASRQEIMEIILGGSMLEDSPYIMPKIDILSVDIMDQCKTIKRKLSEDETTENNNRKVLSPNKIRKVSESDQISSTTEGCVHSYETPRGRSVTRRLRGRAPAAVSPHSGPVSSHAAVNANGQNIIMYSEHWLRSHKFMFSFSMHQGATSFTRAIHGGSLIIVKNNITYKERPDIRATFEINAEENRKRKIKIVSVSTGRREHFRNNVLIKLSNQNYYKDPNEMYGSLLTVTRSEYFWCLGGVTGAIGVFCDLSKAFDCVHHDSLIRKLRHYGVRGLSFGLRESYLSGRVQRVGINDERSSESAVSMEKEDSFKEKTQSAPISKYLGRARRVGLPKPRKVLPKSPSSDKSVENYDQGANTIAESPIVNGRIKNVSPSCTGASVRLDCGDEVRHPSRLVRRRDETRIKSRSASVRVYYAHAFECHAFTLALSLTVTPLQER</sequence>
<feature type="compositionally biased region" description="Basic and acidic residues" evidence="1">
    <location>
        <begin position="441"/>
        <end position="495"/>
    </location>
</feature>
<evidence type="ECO:0000313" key="3">
    <source>
        <dbReference type="Proteomes" id="UP000299102"/>
    </source>
</evidence>
<feature type="region of interest" description="Disordered" evidence="1">
    <location>
        <begin position="1435"/>
        <end position="1456"/>
    </location>
</feature>
<feature type="compositionally biased region" description="Low complexity" evidence="1">
    <location>
        <begin position="649"/>
        <end position="664"/>
    </location>
</feature>
<feature type="compositionally biased region" description="Polar residues" evidence="1">
    <location>
        <begin position="274"/>
        <end position="293"/>
    </location>
</feature>
<dbReference type="STRING" id="151549.A0A4C2A2T5"/>
<feature type="compositionally biased region" description="Basic and acidic residues" evidence="1">
    <location>
        <begin position="639"/>
        <end position="648"/>
    </location>
</feature>
<feature type="compositionally biased region" description="Low complexity" evidence="1">
    <location>
        <begin position="517"/>
        <end position="531"/>
    </location>
</feature>
<feature type="compositionally biased region" description="Basic and acidic residues" evidence="1">
    <location>
        <begin position="242"/>
        <end position="256"/>
    </location>
</feature>
<feature type="region of interest" description="Disordered" evidence="1">
    <location>
        <begin position="233"/>
        <end position="664"/>
    </location>
</feature>
<comment type="caution">
    <text evidence="2">The sequence shown here is derived from an EMBL/GenBank/DDBJ whole genome shotgun (WGS) entry which is preliminary data.</text>
</comment>
<proteinExistence type="predicted"/>
<feature type="compositionally biased region" description="Basic and acidic residues" evidence="1">
    <location>
        <begin position="1435"/>
        <end position="1455"/>
    </location>
</feature>
<feature type="compositionally biased region" description="Basic and acidic residues" evidence="1">
    <location>
        <begin position="324"/>
        <end position="345"/>
    </location>
</feature>
<feature type="compositionally biased region" description="Basic and acidic residues" evidence="1">
    <location>
        <begin position="532"/>
        <end position="601"/>
    </location>
</feature>
<feature type="compositionally biased region" description="Polar residues" evidence="1">
    <location>
        <begin position="346"/>
        <end position="403"/>
    </location>
</feature>
<dbReference type="OrthoDB" id="7605699at2759"/>
<name>A0A4C2A2T5_EUMVA</name>
<organism evidence="2 3">
    <name type="scientific">Eumeta variegata</name>
    <name type="common">Bagworm moth</name>
    <name type="synonym">Eumeta japonica</name>
    <dbReference type="NCBI Taxonomy" id="151549"/>
    <lineage>
        <taxon>Eukaryota</taxon>
        <taxon>Metazoa</taxon>
        <taxon>Ecdysozoa</taxon>
        <taxon>Arthropoda</taxon>
        <taxon>Hexapoda</taxon>
        <taxon>Insecta</taxon>
        <taxon>Pterygota</taxon>
        <taxon>Neoptera</taxon>
        <taxon>Endopterygota</taxon>
        <taxon>Lepidoptera</taxon>
        <taxon>Glossata</taxon>
        <taxon>Ditrysia</taxon>
        <taxon>Tineoidea</taxon>
        <taxon>Psychidae</taxon>
        <taxon>Oiketicinae</taxon>
        <taxon>Eumeta</taxon>
    </lineage>
</organism>
<dbReference type="Proteomes" id="UP000299102">
    <property type="component" value="Unassembled WGS sequence"/>
</dbReference>
<reference evidence="2 3" key="1">
    <citation type="journal article" date="2019" name="Commun. Biol.">
        <title>The bagworm genome reveals a unique fibroin gene that provides high tensile strength.</title>
        <authorList>
            <person name="Kono N."/>
            <person name="Nakamura H."/>
            <person name="Ohtoshi R."/>
            <person name="Tomita M."/>
            <person name="Numata K."/>
            <person name="Arakawa K."/>
        </authorList>
    </citation>
    <scope>NUCLEOTIDE SEQUENCE [LARGE SCALE GENOMIC DNA]</scope>
</reference>
<accession>A0A4C2A2T5</accession>
<feature type="compositionally biased region" description="Basic and acidic residues" evidence="1">
    <location>
        <begin position="404"/>
        <end position="424"/>
    </location>
</feature>
<feature type="compositionally biased region" description="Basic and acidic residues" evidence="1">
    <location>
        <begin position="300"/>
        <end position="313"/>
    </location>
</feature>
<gene>
    <name evidence="2" type="ORF">EVAR_90138_1</name>
</gene>
<keyword evidence="3" id="KW-1185">Reference proteome</keyword>
<evidence type="ECO:0000256" key="1">
    <source>
        <dbReference type="SAM" id="MobiDB-lite"/>
    </source>
</evidence>